<dbReference type="PATRIC" id="fig|1396.433.peg.2594"/>
<keyword evidence="2 6" id="KW-0489">Methyltransferase</keyword>
<evidence type="ECO:0000256" key="5">
    <source>
        <dbReference type="ARBA" id="ARBA00023098"/>
    </source>
</evidence>
<keyword evidence="5" id="KW-0443">Lipid metabolism</keyword>
<evidence type="ECO:0000256" key="4">
    <source>
        <dbReference type="ARBA" id="ARBA00022691"/>
    </source>
</evidence>
<dbReference type="SUPFAM" id="SSF53335">
    <property type="entry name" value="S-adenosyl-L-methionine-dependent methyltransferases"/>
    <property type="match status" value="1"/>
</dbReference>
<evidence type="ECO:0000313" key="7">
    <source>
        <dbReference type="Proteomes" id="UP000035350"/>
    </source>
</evidence>
<dbReference type="InterPro" id="IPR029063">
    <property type="entry name" value="SAM-dependent_MTases_sf"/>
</dbReference>
<dbReference type="EC" id="2.1.1.79" evidence="6"/>
<dbReference type="GO" id="GO:0006629">
    <property type="term" value="P:lipid metabolic process"/>
    <property type="evidence" value="ECO:0007669"/>
    <property type="project" value="UniProtKB-KW"/>
</dbReference>
<keyword evidence="4" id="KW-0949">S-adenosyl-L-methionine</keyword>
<evidence type="ECO:0000256" key="3">
    <source>
        <dbReference type="ARBA" id="ARBA00022679"/>
    </source>
</evidence>
<comment type="caution">
    <text evidence="6">The sequence shown here is derived from an EMBL/GenBank/DDBJ whole genome shotgun (WGS) entry which is preliminary data.</text>
</comment>
<dbReference type="AlphaFoldDB" id="A0A0G8CHB0"/>
<evidence type="ECO:0000256" key="1">
    <source>
        <dbReference type="ARBA" id="ARBA00010815"/>
    </source>
</evidence>
<accession>A0A0G8CHB0</accession>
<dbReference type="GO" id="GO:0008825">
    <property type="term" value="F:cyclopropane-fatty-acyl-phospholipid synthase activity"/>
    <property type="evidence" value="ECO:0007669"/>
    <property type="project" value="UniProtKB-EC"/>
</dbReference>
<dbReference type="InterPro" id="IPR050723">
    <property type="entry name" value="CFA/CMAS"/>
</dbReference>
<reference evidence="6 7" key="1">
    <citation type="journal article" date="2015" name="Genome Announc.">
        <title>Next-Generation Whole-Genome Sequencing of Eight Strains of Bacillus cereus, Isolated from Food.</title>
        <authorList>
            <person name="Krawczyk A.O."/>
            <person name="de Jong A."/>
            <person name="Eijlander R.T."/>
            <person name="Berendsen E.M."/>
            <person name="Holsappel S."/>
            <person name="Wells-Bennik M.H."/>
            <person name="Kuipers O.P."/>
        </authorList>
    </citation>
    <scope>NUCLEOTIDE SEQUENCE [LARGE SCALE GENOMIC DNA]</scope>
    <source>
        <strain evidence="6 7">B4147</strain>
    </source>
</reference>
<protein>
    <submittedName>
        <fullName evidence="6">Cyclopropane-fatty-acyl-phospholipid synthase</fullName>
        <ecNumber evidence="6">2.1.1.79</ecNumber>
    </submittedName>
</protein>
<comment type="similarity">
    <text evidence="1">Belongs to the CFA/CMAS family.</text>
</comment>
<reference evidence="7" key="2">
    <citation type="submission" date="2015-04" db="EMBL/GenBank/DDBJ databases">
        <title>Draft Genome Sequences of Eight Spore-Forming Food Isolates of Bacillus cereus Genome sequencing.</title>
        <authorList>
            <person name="Krawcyk A.O."/>
            <person name="de Jong A."/>
            <person name="Eijlander R.T."/>
            <person name="Berendsen E.M."/>
            <person name="Holsappel S."/>
            <person name="Wells-Bennik M."/>
            <person name="Kuipers O.P."/>
        </authorList>
    </citation>
    <scope>NUCLEOTIDE SEQUENCE [LARGE SCALE GENOMIC DNA]</scope>
    <source>
        <strain evidence="7">B4147</strain>
    </source>
</reference>
<proteinExistence type="inferred from homology"/>
<sequence length="88" mass="10716">MTNEQFFIVDVESLRRHYGKTLQHWARNFENVLEEVRKTKDERFIRMWRLYLNACAASFFTGNIDLHQFVFTKGINDTIPMTRSYMYK</sequence>
<name>A0A0G8CHB0_9BACI</name>
<dbReference type="PANTHER" id="PTHR43667">
    <property type="entry name" value="CYCLOPROPANE-FATTY-ACYL-PHOSPHOLIPID SYNTHASE"/>
    <property type="match status" value="1"/>
</dbReference>
<dbReference type="EMBL" id="LCYN01000004">
    <property type="protein sequence ID" value="KKZ99130.1"/>
    <property type="molecule type" value="Genomic_DNA"/>
</dbReference>
<dbReference type="Pfam" id="PF02353">
    <property type="entry name" value="CMAS"/>
    <property type="match status" value="1"/>
</dbReference>
<organism evidence="6 7">
    <name type="scientific">Bacillus wiedmannii</name>
    <dbReference type="NCBI Taxonomy" id="1890302"/>
    <lineage>
        <taxon>Bacteria</taxon>
        <taxon>Bacillati</taxon>
        <taxon>Bacillota</taxon>
        <taxon>Bacilli</taxon>
        <taxon>Bacillales</taxon>
        <taxon>Bacillaceae</taxon>
        <taxon>Bacillus</taxon>
        <taxon>Bacillus cereus group</taxon>
    </lineage>
</organism>
<evidence type="ECO:0000313" key="6">
    <source>
        <dbReference type="EMBL" id="KKZ99130.1"/>
    </source>
</evidence>
<gene>
    <name evidence="6" type="ORF">B4147_3714</name>
</gene>
<evidence type="ECO:0000256" key="2">
    <source>
        <dbReference type="ARBA" id="ARBA00022603"/>
    </source>
</evidence>
<dbReference type="Gene3D" id="3.40.50.150">
    <property type="entry name" value="Vaccinia Virus protein VP39"/>
    <property type="match status" value="1"/>
</dbReference>
<dbReference type="PANTHER" id="PTHR43667:SF1">
    <property type="entry name" value="CYCLOPROPANE-FATTY-ACYL-PHOSPHOLIPID SYNTHASE"/>
    <property type="match status" value="1"/>
</dbReference>
<dbReference type="Proteomes" id="UP000035350">
    <property type="component" value="Unassembled WGS sequence"/>
</dbReference>
<keyword evidence="3 6" id="KW-0808">Transferase</keyword>
<dbReference type="GO" id="GO:0032259">
    <property type="term" value="P:methylation"/>
    <property type="evidence" value="ECO:0007669"/>
    <property type="project" value="UniProtKB-KW"/>
</dbReference>